<dbReference type="SMART" id="SM00267">
    <property type="entry name" value="GGDEF"/>
    <property type="match status" value="1"/>
</dbReference>
<accession>A0ABM5VMC8</accession>
<dbReference type="InterPro" id="IPR000160">
    <property type="entry name" value="GGDEF_dom"/>
</dbReference>
<dbReference type="Pfam" id="PF00990">
    <property type="entry name" value="GGDEF"/>
    <property type="match status" value="1"/>
</dbReference>
<dbReference type="InterPro" id="IPR043128">
    <property type="entry name" value="Rev_trsase/Diguanyl_cyclase"/>
</dbReference>
<proteinExistence type="predicted"/>
<keyword evidence="4" id="KW-1185">Reference proteome</keyword>
<dbReference type="InterPro" id="IPR050469">
    <property type="entry name" value="Diguanylate_Cyclase"/>
</dbReference>
<evidence type="ECO:0000259" key="2">
    <source>
        <dbReference type="PROSITE" id="PS50887"/>
    </source>
</evidence>
<protein>
    <recommendedName>
        <fullName evidence="2">GGDEF domain-containing protein</fullName>
    </recommendedName>
</protein>
<keyword evidence="1" id="KW-1133">Transmembrane helix</keyword>
<dbReference type="Gene3D" id="3.30.70.270">
    <property type="match status" value="1"/>
</dbReference>
<gene>
    <name evidence="3" type="ORF">TO73_1472</name>
</gene>
<dbReference type="RefSeq" id="WP_003045985.1">
    <property type="nucleotide sequence ID" value="NZ_CP010822.1"/>
</dbReference>
<evidence type="ECO:0000313" key="4">
    <source>
        <dbReference type="Proteomes" id="UP000058660"/>
    </source>
</evidence>
<dbReference type="Proteomes" id="UP000058660">
    <property type="component" value="Chromosome"/>
</dbReference>
<feature type="domain" description="GGDEF" evidence="2">
    <location>
        <begin position="191"/>
        <end position="312"/>
    </location>
</feature>
<dbReference type="PANTHER" id="PTHR45138:SF9">
    <property type="entry name" value="DIGUANYLATE CYCLASE DGCM-RELATED"/>
    <property type="match status" value="1"/>
</dbReference>
<name>A0ABM5VMC8_THEA5</name>
<dbReference type="EMBL" id="CP010822">
    <property type="protein sequence ID" value="ALJ91313.1"/>
    <property type="molecule type" value="Genomic_DNA"/>
</dbReference>
<dbReference type="InterPro" id="IPR029787">
    <property type="entry name" value="Nucleotide_cyclase"/>
</dbReference>
<evidence type="ECO:0000313" key="3">
    <source>
        <dbReference type="EMBL" id="ALJ91313.1"/>
    </source>
</evidence>
<dbReference type="PANTHER" id="PTHR45138">
    <property type="entry name" value="REGULATORY COMPONENTS OF SENSORY TRANSDUCTION SYSTEM"/>
    <property type="match status" value="1"/>
</dbReference>
<reference evidence="4" key="1">
    <citation type="journal article" date="2015" name="PLoS ONE">
        <title>Complete Genome Sequence of Thermus aquaticus Y51MC23.</title>
        <authorList>
            <person name="Brumm P.J."/>
            <person name="Monsma S."/>
            <person name="Keough B."/>
            <person name="Jasinovica S."/>
            <person name="Ferguson E."/>
            <person name="Schoenfeld T."/>
            <person name="Lodes M."/>
            <person name="Mead D.A."/>
        </authorList>
    </citation>
    <scope>NUCLEOTIDE SEQUENCE [LARGE SCALE GENOMIC DNA]</scope>
    <source>
        <strain evidence="4">BAA-2747 / Y51MC23</strain>
    </source>
</reference>
<dbReference type="CDD" id="cd01949">
    <property type="entry name" value="GGDEF"/>
    <property type="match status" value="1"/>
</dbReference>
<dbReference type="NCBIfam" id="TIGR00254">
    <property type="entry name" value="GGDEF"/>
    <property type="match status" value="1"/>
</dbReference>
<feature type="transmembrane region" description="Helical" evidence="1">
    <location>
        <begin position="6"/>
        <end position="25"/>
    </location>
</feature>
<organism evidence="3 4">
    <name type="scientific">Thermus aquaticus (strain ATCC BAA-2747 / Y51MC23)</name>
    <dbReference type="NCBI Taxonomy" id="498848"/>
    <lineage>
        <taxon>Bacteria</taxon>
        <taxon>Thermotogati</taxon>
        <taxon>Deinococcota</taxon>
        <taxon>Deinococci</taxon>
        <taxon>Thermales</taxon>
        <taxon>Thermaceae</taxon>
        <taxon>Thermus</taxon>
    </lineage>
</organism>
<evidence type="ECO:0000256" key="1">
    <source>
        <dbReference type="SAM" id="Phobius"/>
    </source>
</evidence>
<sequence length="318" mass="35265">MDPGRLLYIVAWVGLPLGIGLQLFYSPPEDPTLYLAYLAFALLFLWALGQGPRRAPRVLVHALGPYLLFEAWRSGEAYWGVGFWSPALYLLAAFAYPLPWALGVGAFWGGLLVLLPLFAGQGMGFPYGHYAFSQPVLLALTLLLARFREFYGQARFWREQALTCPLTGLPNRRALEMALEREAARVERGEKPFALILLDLDDFKRVNDERGHQEGDGLLRRVAQYLKTHVRQGDLVGRWGGEEFLVLLPATDLLGAERLAERLREGIAALGVTASFGVALYQGDLQGLFLRADQALYQAKALGKNRVARASEPGTPPP</sequence>
<feature type="transmembrane region" description="Helical" evidence="1">
    <location>
        <begin position="127"/>
        <end position="145"/>
    </location>
</feature>
<feature type="transmembrane region" description="Helical" evidence="1">
    <location>
        <begin position="32"/>
        <end position="49"/>
    </location>
</feature>
<keyword evidence="1" id="KW-0472">Membrane</keyword>
<dbReference type="SUPFAM" id="SSF55073">
    <property type="entry name" value="Nucleotide cyclase"/>
    <property type="match status" value="1"/>
</dbReference>
<keyword evidence="1" id="KW-0812">Transmembrane</keyword>
<dbReference type="PROSITE" id="PS50887">
    <property type="entry name" value="GGDEF"/>
    <property type="match status" value="1"/>
</dbReference>